<organism evidence="1 2">
    <name type="scientific">Saguinus oedipus</name>
    <name type="common">Cotton-top tamarin</name>
    <name type="synonym">Oedipomidas oedipus</name>
    <dbReference type="NCBI Taxonomy" id="9490"/>
    <lineage>
        <taxon>Eukaryota</taxon>
        <taxon>Metazoa</taxon>
        <taxon>Chordata</taxon>
        <taxon>Craniata</taxon>
        <taxon>Vertebrata</taxon>
        <taxon>Euteleostomi</taxon>
        <taxon>Mammalia</taxon>
        <taxon>Eutheria</taxon>
        <taxon>Euarchontoglires</taxon>
        <taxon>Primates</taxon>
        <taxon>Haplorrhini</taxon>
        <taxon>Platyrrhini</taxon>
        <taxon>Cebidae</taxon>
        <taxon>Callitrichinae</taxon>
        <taxon>Saguinus</taxon>
    </lineage>
</organism>
<sequence>MEDQGSLKNMEYMSPLDIIYEGNYKDEDSSAAPQVLSITSGKSMDEEDGSHMSISHNLEWILENLSSDEDDASASHNDHVHNDLILHILQI</sequence>
<gene>
    <name evidence="1" type="ORF">P7K49_037809</name>
</gene>
<proteinExistence type="predicted"/>
<protein>
    <submittedName>
        <fullName evidence="1">Uncharacterized protein</fullName>
    </submittedName>
</protein>
<keyword evidence="2" id="KW-1185">Reference proteome</keyword>
<evidence type="ECO:0000313" key="2">
    <source>
        <dbReference type="Proteomes" id="UP001266305"/>
    </source>
</evidence>
<evidence type="ECO:0000313" key="1">
    <source>
        <dbReference type="EMBL" id="KAK2084776.1"/>
    </source>
</evidence>
<accession>A0ABQ9TJ76</accession>
<reference evidence="1 2" key="1">
    <citation type="submission" date="2023-05" db="EMBL/GenBank/DDBJ databases">
        <title>B98-5 Cell Line De Novo Hybrid Assembly: An Optical Mapping Approach.</title>
        <authorList>
            <person name="Kananen K."/>
            <person name="Auerbach J.A."/>
            <person name="Kautto E."/>
            <person name="Blachly J.S."/>
        </authorList>
    </citation>
    <scope>NUCLEOTIDE SEQUENCE [LARGE SCALE GENOMIC DNA]</scope>
    <source>
        <strain evidence="1">B95-8</strain>
        <tissue evidence="1">Cell line</tissue>
    </source>
</reference>
<comment type="caution">
    <text evidence="1">The sequence shown here is derived from an EMBL/GenBank/DDBJ whole genome shotgun (WGS) entry which is preliminary data.</text>
</comment>
<dbReference type="EMBL" id="JASSZA010000022">
    <property type="protein sequence ID" value="KAK2084776.1"/>
    <property type="molecule type" value="Genomic_DNA"/>
</dbReference>
<name>A0ABQ9TJ76_SAGOE</name>
<dbReference type="Proteomes" id="UP001266305">
    <property type="component" value="Unassembled WGS sequence"/>
</dbReference>